<proteinExistence type="predicted"/>
<sequence>MSIDLINKAPSGTKLWILNVGFLEGDEGWFKRAGGTSTKSNPKPEPERRKLVVISVLIEHPEEGLILFETGSGKDYPEVWGAPLNDIFAQVDYRPEQELDAQIAKTGHNIKDVKMVIMGHLHLDHAGGLEHFIGTDVPIYVHELELKHAFFCIANKSDIGVYLPTYMRFDLNWKAFSGDFLEIASGINLHHAPGHTPGLCVMQVNLAESGTWIFTTDM</sequence>
<reference evidence="1" key="1">
    <citation type="submission" date="2022-10" db="EMBL/GenBank/DDBJ databases">
        <title>Culturing micro-colonial fungi from biological soil crusts in the Mojave desert and describing Neophaeococcomyces mojavensis, and introducing the new genera and species Taxawa tesnikishii.</title>
        <authorList>
            <person name="Kurbessoian T."/>
            <person name="Stajich J.E."/>
        </authorList>
    </citation>
    <scope>NUCLEOTIDE SEQUENCE</scope>
    <source>
        <strain evidence="1">JES_112</strain>
    </source>
</reference>
<dbReference type="Proteomes" id="UP001172386">
    <property type="component" value="Unassembled WGS sequence"/>
</dbReference>
<name>A0ACC3AA54_9EURO</name>
<organism evidence="1 2">
    <name type="scientific">Neophaeococcomyces mojaviensis</name>
    <dbReference type="NCBI Taxonomy" id="3383035"/>
    <lineage>
        <taxon>Eukaryota</taxon>
        <taxon>Fungi</taxon>
        <taxon>Dikarya</taxon>
        <taxon>Ascomycota</taxon>
        <taxon>Pezizomycotina</taxon>
        <taxon>Eurotiomycetes</taxon>
        <taxon>Chaetothyriomycetidae</taxon>
        <taxon>Chaetothyriales</taxon>
        <taxon>Chaetothyriales incertae sedis</taxon>
        <taxon>Neophaeococcomyces</taxon>
    </lineage>
</organism>
<evidence type="ECO:0000313" key="2">
    <source>
        <dbReference type="Proteomes" id="UP001172386"/>
    </source>
</evidence>
<gene>
    <name evidence="1" type="ORF">H2198_003944</name>
</gene>
<protein>
    <submittedName>
        <fullName evidence="1">Uncharacterized protein</fullName>
    </submittedName>
</protein>
<keyword evidence="2" id="KW-1185">Reference proteome</keyword>
<comment type="caution">
    <text evidence="1">The sequence shown here is derived from an EMBL/GenBank/DDBJ whole genome shotgun (WGS) entry which is preliminary data.</text>
</comment>
<dbReference type="EMBL" id="JAPDRQ010000055">
    <property type="protein sequence ID" value="KAJ9658106.1"/>
    <property type="molecule type" value="Genomic_DNA"/>
</dbReference>
<accession>A0ACC3AA54</accession>
<evidence type="ECO:0000313" key="1">
    <source>
        <dbReference type="EMBL" id="KAJ9658106.1"/>
    </source>
</evidence>